<feature type="binding site" evidence="2">
    <location>
        <position position="209"/>
    </location>
    <ligand>
        <name>ATP</name>
        <dbReference type="ChEBI" id="CHEBI:30616"/>
    </ligand>
</feature>
<dbReference type="PROSITE" id="PS51459">
    <property type="entry name" value="FIDO"/>
    <property type="match status" value="1"/>
</dbReference>
<feature type="binding site" evidence="2">
    <location>
        <begin position="214"/>
        <end position="220"/>
    </location>
    <ligand>
        <name>ATP</name>
        <dbReference type="ChEBI" id="CHEBI:30616"/>
    </ligand>
</feature>
<dbReference type="InterPro" id="IPR003812">
    <property type="entry name" value="Fido"/>
</dbReference>
<dbReference type="SUPFAM" id="SSF140931">
    <property type="entry name" value="Fic-like"/>
    <property type="match status" value="1"/>
</dbReference>
<keyword evidence="1 2" id="KW-0547">Nucleotide-binding</keyword>
<comment type="catalytic activity">
    <reaction evidence="1">
        <text>L-threonyl-[protein] + ATP = 3-O-(5'-adenylyl)-L-threonyl-[protein] + diphosphate</text>
        <dbReference type="Rhea" id="RHEA:54292"/>
        <dbReference type="Rhea" id="RHEA-COMP:11060"/>
        <dbReference type="Rhea" id="RHEA-COMP:13847"/>
        <dbReference type="ChEBI" id="CHEBI:30013"/>
        <dbReference type="ChEBI" id="CHEBI:30616"/>
        <dbReference type="ChEBI" id="CHEBI:33019"/>
        <dbReference type="ChEBI" id="CHEBI:138113"/>
        <dbReference type="EC" id="2.7.7.108"/>
    </reaction>
</comment>
<dbReference type="InterPro" id="IPR040198">
    <property type="entry name" value="Fido_containing"/>
</dbReference>
<evidence type="ECO:0000256" key="4">
    <source>
        <dbReference type="PIRSR" id="PIRSR640198-2"/>
    </source>
</evidence>
<dbReference type="Pfam" id="PF13784">
    <property type="entry name" value="Fic_N"/>
    <property type="match status" value="1"/>
</dbReference>
<comment type="function">
    <text evidence="1">Adenylyltransferase that mediates the addition of adenosine 5'-monophosphate (AMP) to specific residues of target proteins.</text>
</comment>
<dbReference type="KEGG" id="hso:HS_0216"/>
<dbReference type="GO" id="GO:0042803">
    <property type="term" value="F:protein homodimerization activity"/>
    <property type="evidence" value="ECO:0007669"/>
    <property type="project" value="UniProtKB-UniRule"/>
</dbReference>
<dbReference type="eggNOG" id="COG3177">
    <property type="taxonomic scope" value="Bacteria"/>
</dbReference>
<protein>
    <recommendedName>
        <fullName evidence="1">Protein adenylyltransferase</fullName>
        <ecNumber evidence="1">2.7.7.108</ecNumber>
    </recommendedName>
    <alternativeName>
        <fullName evidence="1">AMPylator</fullName>
    </alternativeName>
</protein>
<evidence type="ECO:0000259" key="5">
    <source>
        <dbReference type="PROSITE" id="PS51459"/>
    </source>
</evidence>
<dbReference type="PANTHER" id="PTHR13504:SF35">
    <property type="entry name" value="PROTEIN ADENYLYLTRANSFERASE SOFIC"/>
    <property type="match status" value="1"/>
</dbReference>
<proteinExistence type="predicted"/>
<comment type="catalytic activity">
    <reaction evidence="1">
        <text>L-tyrosyl-[protein] + ATP = O-(5'-adenylyl)-L-tyrosyl-[protein] + diphosphate</text>
        <dbReference type="Rhea" id="RHEA:54288"/>
        <dbReference type="Rhea" id="RHEA-COMP:10136"/>
        <dbReference type="Rhea" id="RHEA-COMP:13846"/>
        <dbReference type="ChEBI" id="CHEBI:30616"/>
        <dbReference type="ChEBI" id="CHEBI:33019"/>
        <dbReference type="ChEBI" id="CHEBI:46858"/>
        <dbReference type="ChEBI" id="CHEBI:83624"/>
        <dbReference type="EC" id="2.7.7.108"/>
    </reaction>
</comment>
<dbReference type="PIRSF" id="PIRSF038925">
    <property type="entry name" value="AMP-prot_trans"/>
    <property type="match status" value="1"/>
</dbReference>
<dbReference type="Gene3D" id="1.10.3290.10">
    <property type="entry name" value="Fido-like domain"/>
    <property type="match status" value="1"/>
</dbReference>
<dbReference type="AlphaFoldDB" id="Q0I1S8"/>
<dbReference type="GO" id="GO:0005524">
    <property type="term" value="F:ATP binding"/>
    <property type="evidence" value="ECO:0007669"/>
    <property type="project" value="UniProtKB-UniRule"/>
</dbReference>
<keyword evidence="1" id="KW-0808">Transferase</keyword>
<accession>Q0I1S8</accession>
<dbReference type="EC" id="2.7.7.108" evidence="1"/>
<dbReference type="GO" id="GO:0070733">
    <property type="term" value="F:AMPylase activity"/>
    <property type="evidence" value="ECO:0007669"/>
    <property type="project" value="UniProtKB-UniRule"/>
</dbReference>
<organism evidence="6">
    <name type="scientific">Histophilus somni (strain 129Pt)</name>
    <name type="common">Haemophilus somnus</name>
    <dbReference type="NCBI Taxonomy" id="205914"/>
    <lineage>
        <taxon>Bacteria</taxon>
        <taxon>Pseudomonadati</taxon>
        <taxon>Pseudomonadota</taxon>
        <taxon>Gammaproteobacteria</taxon>
        <taxon>Pasteurellales</taxon>
        <taxon>Pasteurellaceae</taxon>
        <taxon>Histophilus</taxon>
    </lineage>
</organism>
<dbReference type="InterPro" id="IPR025758">
    <property type="entry name" value="Fic/DOC_N"/>
</dbReference>
<keyword evidence="1" id="KW-0548">Nucleotidyltransferase</keyword>
<dbReference type="InterPro" id="IPR026287">
    <property type="entry name" value="SoFic-like"/>
</dbReference>
<gene>
    <name evidence="6" type="primary">mloA</name>
    <name evidence="6" type="ordered locus">HS_0216</name>
</gene>
<comment type="subunit">
    <text evidence="1">Homodimer.</text>
</comment>
<dbReference type="GO" id="GO:0000287">
    <property type="term" value="F:magnesium ion binding"/>
    <property type="evidence" value="ECO:0007669"/>
    <property type="project" value="UniProtKB-UniRule"/>
</dbReference>
<sequence>MHVSHYMHNKYHICVKKMRNYQIPNLFNLGDLETKKVLKAANQAHQALGELKGVVQTVPNQNILLGTLPLQEAKESSEIENIITTQDDLYQSNVATQQFTTIAAKEVHHYAQAVSFGFSEVRKTELITLNLIKQIQAKLEGNNAGFRKQIGTGLVNQRTGQVVYMPPQQPEMIEHYMSVLERFINDSEQIDYDPLVKMAIVHHQFESIHPFYDGNGRTGRIINILYLIQQNLLDTPILYLSRYINRNKDQYYYLLQFVRDHNDWEEWLIFMLNGIAETAKQTVDLINQIKKLMQEHKLLIRNQLPNIYSHELINNLYKYPYTKIDFIAEDCQVHRNTAGKRLEQLVDLGILKKVKIGKENFYINMELYYLLTK</sequence>
<dbReference type="EMBL" id="CP000436">
    <property type="protein sequence ID" value="ABI24494.1"/>
    <property type="molecule type" value="Genomic_DNA"/>
</dbReference>
<dbReference type="InterPro" id="IPR048770">
    <property type="entry name" value="SoFic-like_C"/>
</dbReference>
<dbReference type="PANTHER" id="PTHR13504">
    <property type="entry name" value="FIDO DOMAIN-CONTAINING PROTEIN DDB_G0283145"/>
    <property type="match status" value="1"/>
</dbReference>
<feature type="binding site" evidence="2">
    <location>
        <position position="80"/>
    </location>
    <ligand>
        <name>ATP</name>
        <dbReference type="ChEBI" id="CHEBI:30616"/>
    </ligand>
</feature>
<feature type="binding site" evidence="4">
    <location>
        <begin position="251"/>
        <end position="252"/>
    </location>
    <ligand>
        <name>ATP</name>
        <dbReference type="ChEBI" id="CHEBI:30616"/>
    </ligand>
</feature>
<dbReference type="Pfam" id="PF21248">
    <property type="entry name" value="SoFic-like_C"/>
    <property type="match status" value="1"/>
</dbReference>
<dbReference type="Pfam" id="PF02661">
    <property type="entry name" value="Fic"/>
    <property type="match status" value="1"/>
</dbReference>
<feature type="binding site" evidence="4">
    <location>
        <begin position="213"/>
        <end position="220"/>
    </location>
    <ligand>
        <name>ATP</name>
        <dbReference type="ChEBI" id="CHEBI:30616"/>
    </ligand>
</feature>
<evidence type="ECO:0000256" key="1">
    <source>
        <dbReference type="PIRNR" id="PIRNR038925"/>
    </source>
</evidence>
<dbReference type="HOGENOM" id="CLU_047250_1_1_6"/>
<keyword evidence="1 2" id="KW-0067">ATP-binding</keyword>
<dbReference type="InterPro" id="IPR036597">
    <property type="entry name" value="Fido-like_dom_sf"/>
</dbReference>
<reference evidence="6" key="1">
    <citation type="submission" date="2006-08" db="EMBL/GenBank/DDBJ databases">
        <title>Complete genome sequence of Haemophilus somnus 129PT.</title>
        <authorList>
            <person name="Copeland A."/>
            <person name="Lucas S."/>
            <person name="Lapidus A."/>
            <person name="Barry K."/>
            <person name="Glavina del Rio T."/>
            <person name="Hammon N."/>
            <person name="Dalin E."/>
            <person name="Tice H."/>
            <person name="Pitluck S."/>
            <person name="Brettin T.S."/>
            <person name="Bruce D."/>
            <person name="Challacombe J.F."/>
            <person name="Chertkov O."/>
            <person name="Detter J.C."/>
            <person name="Gilna P."/>
            <person name="Han S."/>
            <person name="Misra M."/>
            <person name="Tapia R."/>
            <person name="Thayer N.N."/>
            <person name="Xie G."/>
            <person name="Inzana T.J."/>
            <person name="Duncan A.J."/>
            <person name="Siddaramppa S."/>
            <person name="Richardson P."/>
        </authorList>
    </citation>
    <scope>NUCLEOTIDE SEQUENCE</scope>
    <source>
        <strain evidence="6">129PT</strain>
    </source>
</reference>
<feature type="domain" description="Fido" evidence="5">
    <location>
        <begin position="127"/>
        <end position="273"/>
    </location>
</feature>
<name>Q0I1S8_HISS1</name>
<feature type="binding site" evidence="2">
    <location>
        <position position="251"/>
    </location>
    <ligand>
        <name>ATP</name>
        <dbReference type="ChEBI" id="CHEBI:30616"/>
    </ligand>
</feature>
<evidence type="ECO:0000313" key="6">
    <source>
        <dbReference type="EMBL" id="ABI24494.1"/>
    </source>
</evidence>
<evidence type="ECO:0000256" key="3">
    <source>
        <dbReference type="PIRSR" id="PIRSR640198-1"/>
    </source>
</evidence>
<evidence type="ECO:0000256" key="2">
    <source>
        <dbReference type="PIRSR" id="PIRSR038925-1"/>
    </source>
</evidence>
<feature type="active site" evidence="3">
    <location>
        <position position="209"/>
    </location>
</feature>